<keyword evidence="1" id="KW-0808">Transferase</keyword>
<dbReference type="InterPro" id="IPR023606">
    <property type="entry name" value="CoA-Trfase_III_dom_1_sf"/>
</dbReference>
<proteinExistence type="predicted"/>
<gene>
    <name evidence="1" type="ORF">DW070_09090</name>
</gene>
<dbReference type="InterPro" id="IPR044855">
    <property type="entry name" value="CoA-Trfase_III_dom3_sf"/>
</dbReference>
<dbReference type="PANTHER" id="PTHR48228:SF2">
    <property type="entry name" value="E-CINNAMOYL-COA:R-PHENYLLACTATE COA TRANSFERASE LARGE SUBUNIT"/>
    <property type="match status" value="1"/>
</dbReference>
<evidence type="ECO:0000313" key="1">
    <source>
        <dbReference type="EMBL" id="RGB79774.1"/>
    </source>
</evidence>
<accession>A0A3E2TN73</accession>
<dbReference type="Gene3D" id="3.30.1540.10">
    <property type="entry name" value="formyl-coa transferase, domain 3"/>
    <property type="match status" value="1"/>
</dbReference>
<dbReference type="Pfam" id="PF02515">
    <property type="entry name" value="CoA_transf_3"/>
    <property type="match status" value="1"/>
</dbReference>
<dbReference type="GO" id="GO:0016740">
    <property type="term" value="F:transferase activity"/>
    <property type="evidence" value="ECO:0007669"/>
    <property type="project" value="UniProtKB-KW"/>
</dbReference>
<dbReference type="InterPro" id="IPR050509">
    <property type="entry name" value="CoA-transferase_III"/>
</dbReference>
<name>A0A3E2TN73_9FIRM</name>
<dbReference type="EMBL" id="QVEP01000019">
    <property type="protein sequence ID" value="RGB79774.1"/>
    <property type="molecule type" value="Genomic_DNA"/>
</dbReference>
<organism evidence="1 2">
    <name type="scientific">Coprococcus catus</name>
    <dbReference type="NCBI Taxonomy" id="116085"/>
    <lineage>
        <taxon>Bacteria</taxon>
        <taxon>Bacillati</taxon>
        <taxon>Bacillota</taxon>
        <taxon>Clostridia</taxon>
        <taxon>Lachnospirales</taxon>
        <taxon>Lachnospiraceae</taxon>
        <taxon>Coprococcus</taxon>
    </lineage>
</organism>
<dbReference type="AlphaFoldDB" id="A0A3E2TN73"/>
<evidence type="ECO:0000313" key="2">
    <source>
        <dbReference type="Proteomes" id="UP000260773"/>
    </source>
</evidence>
<dbReference type="InterPro" id="IPR003673">
    <property type="entry name" value="CoA-Trfase_fam_III"/>
</dbReference>
<dbReference type="SUPFAM" id="SSF89796">
    <property type="entry name" value="CoA-transferase family III (CaiB/BaiF)"/>
    <property type="match status" value="1"/>
</dbReference>
<dbReference type="RefSeq" id="WP_117528429.1">
    <property type="nucleotide sequence ID" value="NZ_JAQDKA010000024.1"/>
</dbReference>
<reference evidence="1 2" key="1">
    <citation type="submission" date="2018-08" db="EMBL/GenBank/DDBJ databases">
        <title>A genome reference for cultivated species of the human gut microbiota.</title>
        <authorList>
            <person name="Zou Y."/>
            <person name="Xue W."/>
            <person name="Luo G."/>
        </authorList>
    </citation>
    <scope>NUCLEOTIDE SEQUENCE [LARGE SCALE GENOMIC DNA]</scope>
    <source>
        <strain evidence="1 2">AF45-17</strain>
    </source>
</reference>
<sequence>MKPLEGVKVVELATYFAAPSCARLLADWGADVIKVESPKGDPYRTAYKGQRTPQFEEGCPSFDCENSNKKFIALDTKTESGRNALLKLVAEADVFITNNRLKALQKMRLTYEDLSEQFPGLVYADILGYGPKGPDKDKPGYDYTVFYSRSGFMADLSPKGQDVMNTIAGFGDHVCGITLASGICAALYRKKTTGLGDHVSVSLYQTAIHAISNGLLGAYYGRQFPRLHNDCNSPLLTSHKCKDGEWIYLSMPEYNKMFPIICEKIFDRPDLAADPRYNTIAEANKRMEEVVQIVADIFATQDSDYWVEKMVANDIAHEKVGHFKDVLTDEQAWANDYLIKYTYPSGDECIFPAAPVDFASYPERPFVHAGKIGHDTRDILKTVGYTDAQIDAMIAAGEAVIN</sequence>
<dbReference type="Gene3D" id="3.40.50.10540">
    <property type="entry name" value="Crotonobetainyl-coa:carnitine coa-transferase, domain 1"/>
    <property type="match status" value="1"/>
</dbReference>
<protein>
    <submittedName>
        <fullName evidence="1">CoA transferase</fullName>
    </submittedName>
</protein>
<comment type="caution">
    <text evidence="1">The sequence shown here is derived from an EMBL/GenBank/DDBJ whole genome shotgun (WGS) entry which is preliminary data.</text>
</comment>
<dbReference type="Proteomes" id="UP000260773">
    <property type="component" value="Unassembled WGS sequence"/>
</dbReference>
<dbReference type="PANTHER" id="PTHR48228">
    <property type="entry name" value="SUCCINYL-COA--D-CITRAMALATE COA-TRANSFERASE"/>
    <property type="match status" value="1"/>
</dbReference>